<dbReference type="GO" id="GO:0045492">
    <property type="term" value="P:xylan biosynthetic process"/>
    <property type="evidence" value="ECO:0007669"/>
    <property type="project" value="InterPro"/>
</dbReference>
<keyword evidence="2" id="KW-0812">Transmembrane</keyword>
<name>A0A9R1RII5_TRITD</name>
<evidence type="ECO:0000313" key="5">
    <source>
        <dbReference type="EMBL" id="VAH42739.1"/>
    </source>
</evidence>
<gene>
    <name evidence="5" type="ORF">TRITD_2Bv1G045470</name>
</gene>
<comment type="subcellular location">
    <subcellularLocation>
        <location evidence="1">Golgi apparatus membrane</location>
        <topology evidence="1">Single-pass membrane protein</topology>
    </subcellularLocation>
</comment>
<dbReference type="Gramene" id="TRITD2Bv1G045470.1">
    <property type="protein sequence ID" value="TRITD2Bv1G045470.1"/>
    <property type="gene ID" value="TRITD2Bv1G045470"/>
</dbReference>
<protein>
    <submittedName>
        <fullName evidence="5">Uncharacterized protein</fullName>
    </submittedName>
</protein>
<organism evidence="5 6">
    <name type="scientific">Triticum turgidum subsp. durum</name>
    <name type="common">Durum wheat</name>
    <name type="synonym">Triticum durum</name>
    <dbReference type="NCBI Taxonomy" id="4567"/>
    <lineage>
        <taxon>Eukaryota</taxon>
        <taxon>Viridiplantae</taxon>
        <taxon>Streptophyta</taxon>
        <taxon>Embryophyta</taxon>
        <taxon>Tracheophyta</taxon>
        <taxon>Spermatophyta</taxon>
        <taxon>Magnoliopsida</taxon>
        <taxon>Liliopsida</taxon>
        <taxon>Poales</taxon>
        <taxon>Poaceae</taxon>
        <taxon>BOP clade</taxon>
        <taxon>Pooideae</taxon>
        <taxon>Triticodae</taxon>
        <taxon>Triticeae</taxon>
        <taxon>Triticinae</taxon>
        <taxon>Triticum</taxon>
    </lineage>
</organism>
<reference evidence="5 6" key="1">
    <citation type="submission" date="2017-09" db="EMBL/GenBank/DDBJ databases">
        <authorList>
            <consortium name="International Durum Wheat Genome Sequencing Consortium (IDWGSC)"/>
            <person name="Milanesi L."/>
        </authorList>
    </citation>
    <scope>NUCLEOTIDE SEQUENCE [LARGE SCALE GENOMIC DNA]</scope>
    <source>
        <strain evidence="6">cv. Svevo</strain>
    </source>
</reference>
<evidence type="ECO:0000256" key="4">
    <source>
        <dbReference type="ARBA" id="ARBA00023136"/>
    </source>
</evidence>
<dbReference type="InterPro" id="IPR006514">
    <property type="entry name" value="IRX15/GXM/AGM"/>
</dbReference>
<dbReference type="AlphaFoldDB" id="A0A9R1RII5"/>
<dbReference type="GO" id="GO:0000139">
    <property type="term" value="C:Golgi membrane"/>
    <property type="evidence" value="ECO:0007669"/>
    <property type="project" value="UniProtKB-SubCell"/>
</dbReference>
<evidence type="ECO:0000313" key="6">
    <source>
        <dbReference type="Proteomes" id="UP000324705"/>
    </source>
</evidence>
<evidence type="ECO:0000256" key="3">
    <source>
        <dbReference type="ARBA" id="ARBA00022989"/>
    </source>
</evidence>
<evidence type="ECO:0000256" key="1">
    <source>
        <dbReference type="ARBA" id="ARBA00004194"/>
    </source>
</evidence>
<accession>A0A9R1RII5</accession>
<proteinExistence type="predicted"/>
<dbReference type="Pfam" id="PF21729">
    <property type="entry name" value="IRX15_IRX15L_GXM"/>
    <property type="match status" value="1"/>
</dbReference>
<keyword evidence="4" id="KW-0472">Membrane</keyword>
<keyword evidence="6" id="KW-1185">Reference proteome</keyword>
<dbReference type="EMBL" id="LT934114">
    <property type="protein sequence ID" value="VAH42739.1"/>
    <property type="molecule type" value="Genomic_DNA"/>
</dbReference>
<sequence>MRTARGVCLLGVAPESRRPSIGQGTPTRPEAWAVLRRARSSPVCRCLTGTVRKLGCRLALTSLPPEVLDVRWDVVVGGGPSRAGPGEPGRMGAIYTTTALAPAGGEAVDVAVHEMNRTTGRSDATTSLLYRAAPWLSADERLTAAAGQQGKGEHGC</sequence>
<evidence type="ECO:0000256" key="2">
    <source>
        <dbReference type="ARBA" id="ARBA00022692"/>
    </source>
</evidence>
<dbReference type="PANTHER" id="PTHR31444">
    <property type="entry name" value="OS11G0490100 PROTEIN"/>
    <property type="match status" value="1"/>
</dbReference>
<dbReference type="Proteomes" id="UP000324705">
    <property type="component" value="Chromosome 2B"/>
</dbReference>
<keyword evidence="3" id="KW-1133">Transmembrane helix</keyword>